<evidence type="ECO:0000313" key="6">
    <source>
        <dbReference type="Proteomes" id="UP000694559"/>
    </source>
</evidence>
<dbReference type="Ensembl" id="ENSNNAT00000014579.1">
    <property type="protein sequence ID" value="ENSNNAP00000013921.1"/>
    <property type="gene ID" value="ENSNNAG00000009404.1"/>
</dbReference>
<dbReference type="PRINTS" id="PR00282">
    <property type="entry name" value="CYTOTOXIN"/>
</dbReference>
<evidence type="ECO:0000256" key="3">
    <source>
        <dbReference type="ARBA" id="ARBA00023157"/>
    </source>
</evidence>
<evidence type="ECO:0000256" key="1">
    <source>
        <dbReference type="ARBA" id="ARBA00004613"/>
    </source>
</evidence>
<dbReference type="InterPro" id="IPR045860">
    <property type="entry name" value="Snake_toxin-like_sf"/>
</dbReference>
<dbReference type="InterPro" id="IPR003572">
    <property type="entry name" value="Cytotoxin_Cobra"/>
</dbReference>
<accession>A0A8C7DYP2</accession>
<evidence type="ECO:0000256" key="2">
    <source>
        <dbReference type="ARBA" id="ARBA00022525"/>
    </source>
</evidence>
<evidence type="ECO:0000313" key="5">
    <source>
        <dbReference type="Ensembl" id="ENSNNAP00000013936.1"/>
    </source>
</evidence>
<dbReference type="GO" id="GO:0005576">
    <property type="term" value="C:extracellular region"/>
    <property type="evidence" value="ECO:0007669"/>
    <property type="project" value="UniProtKB-SubCell"/>
</dbReference>
<dbReference type="CDD" id="cd00206">
    <property type="entry name" value="TFP_snake_toxin"/>
    <property type="match status" value="1"/>
</dbReference>
<sequence>MKTLLLTLVVVTIVCLDLGSTLKCNKLIPLAYKTCPAGKNLCYKMYMVSNKTGSTLKCNKLIPLAYKTCPAGKNLCYKMYMVSNKTVPVKRGCIDVCPKNSLLVKYECCNTDRCN</sequence>
<dbReference type="InterPro" id="IPR054131">
    <property type="entry name" value="Toxin_cobra-type"/>
</dbReference>
<dbReference type="AlphaFoldDB" id="A0A8C7DYP2"/>
<keyword evidence="3" id="KW-1015">Disulfide bond</keyword>
<keyword evidence="2" id="KW-0964">Secreted</keyword>
<dbReference type="SUPFAM" id="SSF57302">
    <property type="entry name" value="Snake toxin-like"/>
    <property type="match status" value="2"/>
</dbReference>
<name>A0A8C7DYP2_NAJNA</name>
<feature type="signal peptide" evidence="4">
    <location>
        <begin position="1"/>
        <end position="21"/>
    </location>
</feature>
<dbReference type="InterPro" id="IPR018354">
    <property type="entry name" value="Snake_toxin_con_site"/>
</dbReference>
<dbReference type="GeneTree" id="ENSGT01010000228708"/>
<organism evidence="5 6">
    <name type="scientific">Naja naja</name>
    <name type="common">Indian cobra</name>
    <dbReference type="NCBI Taxonomy" id="35670"/>
    <lineage>
        <taxon>Eukaryota</taxon>
        <taxon>Metazoa</taxon>
        <taxon>Chordata</taxon>
        <taxon>Craniata</taxon>
        <taxon>Vertebrata</taxon>
        <taxon>Euteleostomi</taxon>
        <taxon>Lepidosauria</taxon>
        <taxon>Squamata</taxon>
        <taxon>Bifurcata</taxon>
        <taxon>Unidentata</taxon>
        <taxon>Episquamata</taxon>
        <taxon>Toxicofera</taxon>
        <taxon>Serpentes</taxon>
        <taxon>Colubroidea</taxon>
        <taxon>Elapidae</taxon>
        <taxon>Elapinae</taxon>
        <taxon>Naja</taxon>
    </lineage>
</organism>
<dbReference type="PROSITE" id="PS00272">
    <property type="entry name" value="SNAKE_TOXIN"/>
    <property type="match status" value="1"/>
</dbReference>
<comment type="subcellular location">
    <subcellularLocation>
        <location evidence="1">Secreted</location>
    </subcellularLocation>
</comment>
<protein>
    <submittedName>
        <fullName evidence="5">Uncharacterized protein</fullName>
    </submittedName>
</protein>
<dbReference type="Proteomes" id="UP000694559">
    <property type="component" value="Unplaced"/>
</dbReference>
<feature type="chain" id="PRO_5044681830" evidence="4">
    <location>
        <begin position="22"/>
        <end position="115"/>
    </location>
</feature>
<evidence type="ECO:0000256" key="4">
    <source>
        <dbReference type="SAM" id="SignalP"/>
    </source>
</evidence>
<proteinExistence type="predicted"/>
<keyword evidence="4" id="KW-0732">Signal</keyword>
<dbReference type="GO" id="GO:0090729">
    <property type="term" value="F:toxin activity"/>
    <property type="evidence" value="ECO:0007669"/>
    <property type="project" value="InterPro"/>
</dbReference>
<dbReference type="InterPro" id="IPR003571">
    <property type="entry name" value="Snake_3FTx"/>
</dbReference>
<dbReference type="Gene3D" id="2.10.60.10">
    <property type="entry name" value="CD59"/>
    <property type="match status" value="2"/>
</dbReference>
<dbReference type="Ensembl" id="ENSNNAT00000014593.1">
    <property type="protein sequence ID" value="ENSNNAP00000013936.1"/>
    <property type="gene ID" value="ENSNNAG00000009404.1"/>
</dbReference>
<reference evidence="5" key="1">
    <citation type="submission" date="2025-05" db="UniProtKB">
        <authorList>
            <consortium name="Ensembl"/>
        </authorList>
    </citation>
    <scope>IDENTIFICATION</scope>
</reference>
<dbReference type="Pfam" id="PF21947">
    <property type="entry name" value="Toxin_cobra-type"/>
    <property type="match status" value="1"/>
</dbReference>
<keyword evidence="6" id="KW-1185">Reference proteome</keyword>
<dbReference type="FunFam" id="2.10.60.10:FF:000024">
    <property type="entry name" value="Cytotoxin 1"/>
    <property type="match status" value="1"/>
</dbReference>